<keyword evidence="2" id="KW-1185">Reference proteome</keyword>
<dbReference type="EMBL" id="HE577327">
    <property type="protein sequence ID" value="CCC96886.1"/>
    <property type="molecule type" value="Genomic_DNA"/>
</dbReference>
<gene>
    <name evidence="1" type="ORF">AZOBR_40055</name>
</gene>
<proteinExistence type="predicted"/>
<evidence type="ECO:0000313" key="1">
    <source>
        <dbReference type="EMBL" id="CCC96886.1"/>
    </source>
</evidence>
<sequence length="20" mass="2320">MFDRDAGVVLNWQPVTDRIS</sequence>
<protein>
    <submittedName>
        <fullName evidence="1">Uncharacterized protein</fullName>
    </submittedName>
</protein>
<evidence type="ECO:0000313" key="2">
    <source>
        <dbReference type="Proteomes" id="UP000007319"/>
    </source>
</evidence>
<dbReference type="Proteomes" id="UP000007319">
    <property type="component" value="Chromosome"/>
</dbReference>
<accession>A0A9P1JNS4</accession>
<organism evidence="1 2">
    <name type="scientific">Azospirillum baldaniorum</name>
    <dbReference type="NCBI Taxonomy" id="1064539"/>
    <lineage>
        <taxon>Bacteria</taxon>
        <taxon>Pseudomonadati</taxon>
        <taxon>Pseudomonadota</taxon>
        <taxon>Alphaproteobacteria</taxon>
        <taxon>Rhodospirillales</taxon>
        <taxon>Azospirillaceae</taxon>
        <taxon>Azospirillum</taxon>
    </lineage>
</organism>
<reference evidence="1 2" key="1">
    <citation type="journal article" date="2011" name="PLoS Genet.">
        <title>Azospirillum genomes reveal transition of bacteria from aquatic to terrestrial environments.</title>
        <authorList>
            <person name="Wisniewski-Dye F."/>
            <person name="Borziak K."/>
            <person name="Khalsa-Moyers G."/>
            <person name="Alexandre G."/>
            <person name="Sukharnikov L.O."/>
            <person name="Wuichet K."/>
            <person name="Hurst G.B."/>
            <person name="McDonald W.H."/>
            <person name="Robertson J.S."/>
            <person name="Barbe V."/>
            <person name="Calteau A."/>
            <person name="Rouy Z."/>
            <person name="Mangenot S."/>
            <person name="Prigent-Combaret C."/>
            <person name="Normand P."/>
            <person name="Boyer M."/>
            <person name="Siguier P."/>
            <person name="Dessaux Y."/>
            <person name="Elmerich C."/>
            <person name="Condemine G."/>
            <person name="Krishnen G."/>
            <person name="Kennedy I."/>
            <person name="Paterson A.H."/>
            <person name="Gonzalez V."/>
            <person name="Mavingui P."/>
            <person name="Zhulin I.B."/>
        </authorList>
    </citation>
    <scope>NUCLEOTIDE SEQUENCE [LARGE SCALE GENOMIC DNA]</scope>
    <source>
        <strain evidence="1 2">Sp245</strain>
    </source>
</reference>
<dbReference type="AlphaFoldDB" id="A0A9P1JNS4"/>
<dbReference type="KEGG" id="abs:AZOBR_40055"/>
<name>A0A9P1JNS4_9PROT</name>